<gene>
    <name evidence="1" type="ORF">ACFQ2V_16450</name>
</gene>
<protein>
    <submittedName>
        <fullName evidence="1">Uncharacterized protein</fullName>
    </submittedName>
</protein>
<comment type="caution">
    <text evidence="1">The sequence shown here is derived from an EMBL/GenBank/DDBJ whole genome shotgun (WGS) entry which is preliminary data.</text>
</comment>
<organism evidence="1 2">
    <name type="scientific">Terrabacter terrigena</name>
    <dbReference type="NCBI Taxonomy" id="574718"/>
    <lineage>
        <taxon>Bacteria</taxon>
        <taxon>Bacillati</taxon>
        <taxon>Actinomycetota</taxon>
        <taxon>Actinomycetes</taxon>
        <taxon>Micrococcales</taxon>
        <taxon>Intrasporangiaceae</taxon>
        <taxon>Terrabacter</taxon>
    </lineage>
</organism>
<keyword evidence="2" id="KW-1185">Reference proteome</keyword>
<name>A0ABW3MZ89_9MICO</name>
<sequence>MTHSATNGDRNSGNQEDQLWAALRRCPRLTSISDARDELWFVVQRVVCTQGARGVTPFGSTAQVRVVGREHASHELLAVMDWLHLHEEEARDLDAGELFKKLRGVATKGANGSARLAQSDLLHGMTGVPGDSLIRWYSLDREEGA</sequence>
<dbReference type="RefSeq" id="WP_386053936.1">
    <property type="nucleotide sequence ID" value="NZ_JBHTKH010000012.1"/>
</dbReference>
<evidence type="ECO:0000313" key="2">
    <source>
        <dbReference type="Proteomes" id="UP001597046"/>
    </source>
</evidence>
<dbReference type="Proteomes" id="UP001597046">
    <property type="component" value="Unassembled WGS sequence"/>
</dbReference>
<accession>A0ABW3MZ89</accession>
<dbReference type="EMBL" id="JBHTKH010000012">
    <property type="protein sequence ID" value="MFD1055905.1"/>
    <property type="molecule type" value="Genomic_DNA"/>
</dbReference>
<proteinExistence type="predicted"/>
<evidence type="ECO:0000313" key="1">
    <source>
        <dbReference type="EMBL" id="MFD1055905.1"/>
    </source>
</evidence>
<reference evidence="2" key="1">
    <citation type="journal article" date="2019" name="Int. J. Syst. Evol. Microbiol.">
        <title>The Global Catalogue of Microorganisms (GCM) 10K type strain sequencing project: providing services to taxonomists for standard genome sequencing and annotation.</title>
        <authorList>
            <consortium name="The Broad Institute Genomics Platform"/>
            <consortium name="The Broad Institute Genome Sequencing Center for Infectious Disease"/>
            <person name="Wu L."/>
            <person name="Ma J."/>
        </authorList>
    </citation>
    <scope>NUCLEOTIDE SEQUENCE [LARGE SCALE GENOMIC DNA]</scope>
    <source>
        <strain evidence="2">CCUG 57508</strain>
    </source>
</reference>